<proteinExistence type="predicted"/>
<reference evidence="1 2" key="1">
    <citation type="submission" date="2021-04" db="EMBL/GenBank/DDBJ databases">
        <authorList>
            <person name="Shkoporov A.N."/>
            <person name="Stockdale S.R."/>
            <person name="Guerin E."/>
            <person name="Ross R.P."/>
            <person name="Hill C."/>
        </authorList>
    </citation>
    <scope>NUCLEOTIDE SEQUENCE [LARGE SCALE GENOMIC DNA]</scope>
    <source>
        <strain evidence="2">cr30_1</strain>
    </source>
</reference>
<organism evidence="1 2">
    <name type="scientific">uncultured phage cr30_1</name>
    <dbReference type="NCBI Taxonomy" id="2986411"/>
    <lineage>
        <taxon>Viruses</taxon>
        <taxon>Duplodnaviria</taxon>
        <taxon>Heunggongvirae</taxon>
        <taxon>Uroviricota</taxon>
        <taxon>Caudoviricetes</taxon>
        <taxon>Crassvirales</taxon>
        <taxon>Suoliviridae</taxon>
        <taxon>Boorivirinae</taxon>
        <taxon>Cohcovirus</taxon>
        <taxon>Cohcovirus splanchnicus</taxon>
    </lineage>
</organism>
<gene>
    <name evidence="1" type="primary">gp_05870</name>
</gene>
<dbReference type="KEGG" id="vg:75692147"/>
<dbReference type="Proteomes" id="UP000827388">
    <property type="component" value="Segment"/>
</dbReference>
<name>A0AAE7V1U5_9CAUD</name>
<sequence length="99" mass="11337">MEIRNVIELSAFSKSLSKKITYLNHEERILIDIEQIAAITPTSEREDLPKKVGLASCNNDEAKEELYTCVLLKCGFSVRVIESVEEVYNKIQRIYNSTI</sequence>
<accession>A0AAE7V1U5</accession>
<dbReference type="GeneID" id="75692147"/>
<protein>
    <submittedName>
        <fullName evidence="1">Uncharacterized protein</fullName>
    </submittedName>
</protein>
<evidence type="ECO:0000313" key="2">
    <source>
        <dbReference type="Proteomes" id="UP000827388"/>
    </source>
</evidence>
<evidence type="ECO:0000313" key="1">
    <source>
        <dbReference type="EMBL" id="QWM89169.1"/>
    </source>
</evidence>
<keyword evidence="2" id="KW-1185">Reference proteome</keyword>
<dbReference type="EMBL" id="MZ130475">
    <property type="protein sequence ID" value="QWM89169.1"/>
    <property type="molecule type" value="Genomic_DNA"/>
</dbReference>
<dbReference type="RefSeq" id="YP_010358741.1">
    <property type="nucleotide sequence ID" value="NC_062765.1"/>
</dbReference>